<evidence type="ECO:0000256" key="1">
    <source>
        <dbReference type="ARBA" id="ARBA00008601"/>
    </source>
</evidence>
<dbReference type="OrthoDB" id="2017893at2759"/>
<dbReference type="InterPro" id="IPR016278">
    <property type="entry name" value="DUSP12"/>
</dbReference>
<evidence type="ECO:0000256" key="2">
    <source>
        <dbReference type="ARBA" id="ARBA00022801"/>
    </source>
</evidence>
<dbReference type="PROSITE" id="PS00383">
    <property type="entry name" value="TYR_PHOSPHATASE_1"/>
    <property type="match status" value="1"/>
</dbReference>
<dbReference type="InterPro" id="IPR000387">
    <property type="entry name" value="Tyr_Pase_dom"/>
</dbReference>
<keyword evidence="2" id="KW-0378">Hydrolase</keyword>
<gene>
    <name evidence="7" type="ORF">FBUS_02790</name>
</gene>
<dbReference type="EMBL" id="LUCM01010809">
    <property type="protein sequence ID" value="KAA0184928.1"/>
    <property type="molecule type" value="Genomic_DNA"/>
</dbReference>
<feature type="active site" description="Phosphocysteine intermediate" evidence="4">
    <location>
        <position position="85"/>
    </location>
</feature>
<comment type="similarity">
    <text evidence="1">Belongs to the protein-tyrosine phosphatase family. Non-receptor class dual specificity subfamily.</text>
</comment>
<protein>
    <submittedName>
        <fullName evidence="7">Dual specificity protein phosphatase 12</fullName>
    </submittedName>
</protein>
<dbReference type="GO" id="GO:0008138">
    <property type="term" value="F:protein tyrosine/serine/threonine phosphatase activity"/>
    <property type="evidence" value="ECO:0007669"/>
    <property type="project" value="InterPro"/>
</dbReference>
<evidence type="ECO:0000313" key="7">
    <source>
        <dbReference type="EMBL" id="KAA0184928.1"/>
    </source>
</evidence>
<dbReference type="Pfam" id="PF00782">
    <property type="entry name" value="DSPc"/>
    <property type="match status" value="1"/>
</dbReference>
<accession>A0A8E0VF72</accession>
<evidence type="ECO:0000256" key="4">
    <source>
        <dbReference type="PIRSR" id="PIRSR000941-50"/>
    </source>
</evidence>
<evidence type="ECO:0000256" key="3">
    <source>
        <dbReference type="ARBA" id="ARBA00022912"/>
    </source>
</evidence>
<dbReference type="PROSITE" id="PS50054">
    <property type="entry name" value="TYR_PHOSPHATASE_DUAL"/>
    <property type="match status" value="1"/>
</dbReference>
<comment type="caution">
    <text evidence="7">The sequence shown here is derived from an EMBL/GenBank/DDBJ whole genome shotgun (WGS) entry which is preliminary data.</text>
</comment>
<dbReference type="PIRSF" id="PIRSF000941">
    <property type="entry name" value="DUSP12"/>
    <property type="match status" value="1"/>
</dbReference>
<keyword evidence="8" id="KW-1185">Reference proteome</keyword>
<evidence type="ECO:0000313" key="8">
    <source>
        <dbReference type="Proteomes" id="UP000728185"/>
    </source>
</evidence>
<proteinExistence type="inferred from homology"/>
<dbReference type="Gene3D" id="3.90.190.10">
    <property type="entry name" value="Protein tyrosine phosphatase superfamily"/>
    <property type="match status" value="1"/>
</dbReference>
<dbReference type="Proteomes" id="UP000728185">
    <property type="component" value="Unassembled WGS sequence"/>
</dbReference>
<feature type="domain" description="Tyrosine-protein phosphatase" evidence="5">
    <location>
        <begin position="1"/>
        <end position="140"/>
    </location>
</feature>
<name>A0A8E0VF72_9TREM</name>
<dbReference type="InterPro" id="IPR029021">
    <property type="entry name" value="Prot-tyrosine_phosphatase-like"/>
</dbReference>
<feature type="domain" description="Tyrosine specific protein phosphatases" evidence="6">
    <location>
        <begin position="59"/>
        <end position="119"/>
    </location>
</feature>
<dbReference type="SMART" id="SM00195">
    <property type="entry name" value="DSPc"/>
    <property type="match status" value="1"/>
</dbReference>
<sequence length="331" mass="37612">MNEIIPNLWLGAYPSIEDVPHLLRSGIRSILTVDFVPLPVADFQCFECKFIELRDEPSQDMLDVLEEALDFIDRTLHNGAVLVHCTMGMSRSATITIAYVMRKFRVSYDSALDLVMKRRTVYPNIGFVNQLKLFEVMKWKVDKQSPAYDQYAAIRKFRGTGAAYTDKMNSDMQKVKCQPAVFKCRKCRRRLFSSSNLVGHCKPEPSVAETIETDEVQSDVESVNTVLIKGVTLNDSRTPCTLNELFTDPLEWTKSFTHEVEGKLYCPGCQAKVGSFNWCGEPCVCGTWVTPAFHFNRNHLDRVETHSRQSLLSVLPTPVHEKASKTEVDSR</sequence>
<dbReference type="InterPro" id="IPR000340">
    <property type="entry name" value="Dual-sp_phosphatase_cat-dom"/>
</dbReference>
<dbReference type="AlphaFoldDB" id="A0A8E0VF72"/>
<dbReference type="InterPro" id="IPR016130">
    <property type="entry name" value="Tyr_Pase_AS"/>
</dbReference>
<keyword evidence="3" id="KW-0904">Protein phosphatase</keyword>
<dbReference type="InterPro" id="IPR020422">
    <property type="entry name" value="TYR_PHOSPHATASE_DUAL_dom"/>
</dbReference>
<evidence type="ECO:0000259" key="5">
    <source>
        <dbReference type="PROSITE" id="PS50054"/>
    </source>
</evidence>
<dbReference type="PANTHER" id="PTHR45848">
    <property type="entry name" value="DUAL SPECIFICITY PROTEIN PHOSPHATASE 12 FAMILY MEMBER"/>
    <property type="match status" value="1"/>
</dbReference>
<organism evidence="7 8">
    <name type="scientific">Fasciolopsis buskii</name>
    <dbReference type="NCBI Taxonomy" id="27845"/>
    <lineage>
        <taxon>Eukaryota</taxon>
        <taxon>Metazoa</taxon>
        <taxon>Spiralia</taxon>
        <taxon>Lophotrochozoa</taxon>
        <taxon>Platyhelminthes</taxon>
        <taxon>Trematoda</taxon>
        <taxon>Digenea</taxon>
        <taxon>Plagiorchiida</taxon>
        <taxon>Echinostomata</taxon>
        <taxon>Echinostomatoidea</taxon>
        <taxon>Fasciolidae</taxon>
        <taxon>Fasciolopsis</taxon>
    </lineage>
</organism>
<evidence type="ECO:0000259" key="6">
    <source>
        <dbReference type="PROSITE" id="PS50056"/>
    </source>
</evidence>
<dbReference type="CDD" id="cd14498">
    <property type="entry name" value="DSP"/>
    <property type="match status" value="1"/>
</dbReference>
<dbReference type="PROSITE" id="PS50056">
    <property type="entry name" value="TYR_PHOSPHATASE_2"/>
    <property type="match status" value="1"/>
</dbReference>
<dbReference type="SUPFAM" id="SSF52799">
    <property type="entry name" value="(Phosphotyrosine protein) phosphatases II"/>
    <property type="match status" value="1"/>
</dbReference>
<reference evidence="7" key="1">
    <citation type="submission" date="2019-05" db="EMBL/GenBank/DDBJ databases">
        <title>Annotation for the trematode Fasciolopsis buski.</title>
        <authorList>
            <person name="Choi Y.-J."/>
        </authorList>
    </citation>
    <scope>NUCLEOTIDE SEQUENCE</scope>
    <source>
        <strain evidence="7">HT</strain>
        <tissue evidence="7">Whole worm</tissue>
    </source>
</reference>